<dbReference type="Proteomes" id="UP000286934">
    <property type="component" value="Unassembled WGS sequence"/>
</dbReference>
<gene>
    <name evidence="2" type="ORF">CWE13_07895</name>
</gene>
<sequence>MDGFIVEVSKKAAFVSMYKEYWLELRNLKRPINIATLPTIIIGTFLAGAPALGLALYVIFELFIRYIDDKSDATKRILRQEMERKKPMSE</sequence>
<name>A0A432WSL8_9GAMM</name>
<keyword evidence="1" id="KW-0812">Transmembrane</keyword>
<dbReference type="EMBL" id="PIPP01000003">
    <property type="protein sequence ID" value="RUO36763.1"/>
    <property type="molecule type" value="Genomic_DNA"/>
</dbReference>
<keyword evidence="1" id="KW-0472">Membrane</keyword>
<keyword evidence="1" id="KW-1133">Transmembrane helix</keyword>
<protein>
    <submittedName>
        <fullName evidence="2">Uncharacterized protein</fullName>
    </submittedName>
</protein>
<feature type="transmembrane region" description="Helical" evidence="1">
    <location>
        <begin position="32"/>
        <end position="60"/>
    </location>
</feature>
<comment type="caution">
    <text evidence="2">The sequence shown here is derived from an EMBL/GenBank/DDBJ whole genome shotgun (WGS) entry which is preliminary data.</text>
</comment>
<proteinExistence type="predicted"/>
<evidence type="ECO:0000313" key="3">
    <source>
        <dbReference type="Proteomes" id="UP000286934"/>
    </source>
</evidence>
<evidence type="ECO:0000256" key="1">
    <source>
        <dbReference type="SAM" id="Phobius"/>
    </source>
</evidence>
<evidence type="ECO:0000313" key="2">
    <source>
        <dbReference type="EMBL" id="RUO36763.1"/>
    </source>
</evidence>
<dbReference type="AlphaFoldDB" id="A0A432WSL8"/>
<reference evidence="3" key="1">
    <citation type="journal article" date="2018" name="Front. Microbiol.">
        <title>Genome-Based Analysis Reveals the Taxonomy and Diversity of the Family Idiomarinaceae.</title>
        <authorList>
            <person name="Liu Y."/>
            <person name="Lai Q."/>
            <person name="Shao Z."/>
        </authorList>
    </citation>
    <scope>NUCLEOTIDE SEQUENCE [LARGE SCALE GENOMIC DNA]</scope>
    <source>
        <strain evidence="3">AIS</strain>
    </source>
</reference>
<keyword evidence="3" id="KW-1185">Reference proteome</keyword>
<organism evidence="2 3">
    <name type="scientific">Aliidiomarina shirensis</name>
    <dbReference type="NCBI Taxonomy" id="1048642"/>
    <lineage>
        <taxon>Bacteria</taxon>
        <taxon>Pseudomonadati</taxon>
        <taxon>Pseudomonadota</taxon>
        <taxon>Gammaproteobacteria</taxon>
        <taxon>Alteromonadales</taxon>
        <taxon>Idiomarinaceae</taxon>
        <taxon>Aliidiomarina</taxon>
    </lineage>
</organism>
<accession>A0A432WSL8</accession>